<organism evidence="1 2">
    <name type="scientific">Arenibacter arenosicollis</name>
    <dbReference type="NCBI Taxonomy" id="2762274"/>
    <lineage>
        <taxon>Bacteria</taxon>
        <taxon>Pseudomonadati</taxon>
        <taxon>Bacteroidota</taxon>
        <taxon>Flavobacteriia</taxon>
        <taxon>Flavobacteriales</taxon>
        <taxon>Flavobacteriaceae</taxon>
        <taxon>Arenibacter</taxon>
    </lineage>
</organism>
<comment type="caution">
    <text evidence="1">The sequence shown here is derived from an EMBL/GenBank/DDBJ whole genome shotgun (WGS) entry which is preliminary data.</text>
</comment>
<name>A0ABR7QL12_9FLAO</name>
<dbReference type="InterPro" id="IPR011051">
    <property type="entry name" value="RmlC_Cupin_sf"/>
</dbReference>
<evidence type="ECO:0000313" key="1">
    <source>
        <dbReference type="EMBL" id="MBC8767866.1"/>
    </source>
</evidence>
<dbReference type="InterPro" id="IPR014710">
    <property type="entry name" value="RmlC-like_jellyroll"/>
</dbReference>
<dbReference type="RefSeq" id="WP_187583080.1">
    <property type="nucleotide sequence ID" value="NZ_JACLHY010000005.1"/>
</dbReference>
<sequence length="142" mass="16168">MVQTIEIEGSIFSDNRGKIKFFNSFDMAQIVRFYEISPASPEIIRGWQGHKIEKKWFYCHSGAFVINIVNIAEENIALAELSAERFELNESMPIILEVPAGSASGFKAILPGSKLMVFSNFTLEESTKDDIRFPLETWNAEW</sequence>
<accession>A0ABR7QL12</accession>
<dbReference type="Gene3D" id="2.60.120.10">
    <property type="entry name" value="Jelly Rolls"/>
    <property type="match status" value="1"/>
</dbReference>
<gene>
    <name evidence="1" type="ORF">H4O18_07675</name>
</gene>
<dbReference type="SUPFAM" id="SSF51182">
    <property type="entry name" value="RmlC-like cupins"/>
    <property type="match status" value="1"/>
</dbReference>
<dbReference type="Proteomes" id="UP000618952">
    <property type="component" value="Unassembled WGS sequence"/>
</dbReference>
<proteinExistence type="predicted"/>
<keyword evidence="2" id="KW-1185">Reference proteome</keyword>
<evidence type="ECO:0008006" key="3">
    <source>
        <dbReference type="Google" id="ProtNLM"/>
    </source>
</evidence>
<evidence type="ECO:0000313" key="2">
    <source>
        <dbReference type="Proteomes" id="UP000618952"/>
    </source>
</evidence>
<protein>
    <recommendedName>
        <fullName evidence="3">Sugar epimerase</fullName>
    </recommendedName>
</protein>
<dbReference type="EMBL" id="JACLHY010000005">
    <property type="protein sequence ID" value="MBC8767866.1"/>
    <property type="molecule type" value="Genomic_DNA"/>
</dbReference>
<reference evidence="1 2" key="1">
    <citation type="submission" date="2020-08" db="EMBL/GenBank/DDBJ databases">
        <title>Arenibacter gaetbuli sp. nov., isolated from a sand dune.</title>
        <authorList>
            <person name="Park S."/>
            <person name="Yoon J.-H."/>
        </authorList>
    </citation>
    <scope>NUCLEOTIDE SEQUENCE [LARGE SCALE GENOMIC DNA]</scope>
    <source>
        <strain evidence="1 2">BSSL-BM3</strain>
    </source>
</reference>